<reference evidence="2" key="1">
    <citation type="journal article" date="2020" name="Stud. Mycol.">
        <title>101 Dothideomycetes genomes: a test case for predicting lifestyles and emergence of pathogens.</title>
        <authorList>
            <person name="Haridas S."/>
            <person name="Albert R."/>
            <person name="Binder M."/>
            <person name="Bloem J."/>
            <person name="Labutti K."/>
            <person name="Salamov A."/>
            <person name="Andreopoulos B."/>
            <person name="Baker S."/>
            <person name="Barry K."/>
            <person name="Bills G."/>
            <person name="Bluhm B."/>
            <person name="Cannon C."/>
            <person name="Castanera R."/>
            <person name="Culley D."/>
            <person name="Daum C."/>
            <person name="Ezra D."/>
            <person name="Gonzalez J."/>
            <person name="Henrissat B."/>
            <person name="Kuo A."/>
            <person name="Liang C."/>
            <person name="Lipzen A."/>
            <person name="Lutzoni F."/>
            <person name="Magnuson J."/>
            <person name="Mondo S."/>
            <person name="Nolan M."/>
            <person name="Ohm R."/>
            <person name="Pangilinan J."/>
            <person name="Park H.-J."/>
            <person name="Ramirez L."/>
            <person name="Alfaro M."/>
            <person name="Sun H."/>
            <person name="Tritt A."/>
            <person name="Yoshinaga Y."/>
            <person name="Zwiers L.-H."/>
            <person name="Turgeon B."/>
            <person name="Goodwin S."/>
            <person name="Spatafora J."/>
            <person name="Crous P."/>
            <person name="Grigoriev I."/>
        </authorList>
    </citation>
    <scope>NUCLEOTIDE SEQUENCE</scope>
    <source>
        <strain evidence="2">CBS 122681</strain>
    </source>
</reference>
<dbReference type="Gene3D" id="3.40.50.150">
    <property type="entry name" value="Vaccinia Virus protein VP39"/>
    <property type="match status" value="1"/>
</dbReference>
<keyword evidence="3" id="KW-1185">Reference proteome</keyword>
<proteinExistence type="predicted"/>
<keyword evidence="2" id="KW-0808">Transferase</keyword>
<organism evidence="2 3">
    <name type="scientific">Lophiostoma macrostomum CBS 122681</name>
    <dbReference type="NCBI Taxonomy" id="1314788"/>
    <lineage>
        <taxon>Eukaryota</taxon>
        <taxon>Fungi</taxon>
        <taxon>Dikarya</taxon>
        <taxon>Ascomycota</taxon>
        <taxon>Pezizomycotina</taxon>
        <taxon>Dothideomycetes</taxon>
        <taxon>Pleosporomycetidae</taxon>
        <taxon>Pleosporales</taxon>
        <taxon>Lophiostomataceae</taxon>
        <taxon>Lophiostoma</taxon>
    </lineage>
</organism>
<dbReference type="EMBL" id="MU004346">
    <property type="protein sequence ID" value="KAF2655659.1"/>
    <property type="molecule type" value="Genomic_DNA"/>
</dbReference>
<sequence>MSAAPESSTAAAAAAPQPDDAQGQVNANDLIIDQSDSDADSAFGGGSTASTSLASSVLQYEYSNGRRYHGYRSGAYVLPNDEPEQDRLDLLHHIFLLLLGGKLYEAPLTSSPKRVLDVGTGTGIWALDLADEHPGTEVLGTDLSPIQPTWVPPNCKFYIDDAESDWVYNPNERFDFIHVRGLSGSISDWDKLVRQCFEHTTPGGYVEFQEPEAWIRSDDDTYEKAESTRQWQTLGNEASKRFKKELTMADTLKGRMLDAGFVDVHEKIVNVPIGPWAKDPKQKEVGRYQRELMTIGVEPYTFGFIGKLLGWSEEECRVLIAKVVSEMRDKSLHLYVRFFFTYGRKP</sequence>
<dbReference type="InterPro" id="IPR029063">
    <property type="entry name" value="SAM-dependent_MTases_sf"/>
</dbReference>
<protein>
    <submittedName>
        <fullName evidence="2">S-adenosyl-L-methionine-dependent methyltransferase</fullName>
    </submittedName>
</protein>
<dbReference type="GO" id="GO:0008168">
    <property type="term" value="F:methyltransferase activity"/>
    <property type="evidence" value="ECO:0007669"/>
    <property type="project" value="UniProtKB-KW"/>
</dbReference>
<dbReference type="Proteomes" id="UP000799324">
    <property type="component" value="Unassembled WGS sequence"/>
</dbReference>
<evidence type="ECO:0000256" key="1">
    <source>
        <dbReference type="SAM" id="MobiDB-lite"/>
    </source>
</evidence>
<evidence type="ECO:0000313" key="2">
    <source>
        <dbReference type="EMBL" id="KAF2655659.1"/>
    </source>
</evidence>
<keyword evidence="2" id="KW-0489">Methyltransferase</keyword>
<dbReference type="SUPFAM" id="SSF53335">
    <property type="entry name" value="S-adenosyl-L-methionine-dependent methyltransferases"/>
    <property type="match status" value="1"/>
</dbReference>
<dbReference type="AlphaFoldDB" id="A0A6A6T6L4"/>
<feature type="region of interest" description="Disordered" evidence="1">
    <location>
        <begin position="1"/>
        <end position="27"/>
    </location>
</feature>
<dbReference type="Pfam" id="PF13489">
    <property type="entry name" value="Methyltransf_23"/>
    <property type="match status" value="1"/>
</dbReference>
<evidence type="ECO:0000313" key="3">
    <source>
        <dbReference type="Proteomes" id="UP000799324"/>
    </source>
</evidence>
<dbReference type="GO" id="GO:0032259">
    <property type="term" value="P:methylation"/>
    <property type="evidence" value="ECO:0007669"/>
    <property type="project" value="UniProtKB-KW"/>
</dbReference>
<dbReference type="PANTHER" id="PTHR43591">
    <property type="entry name" value="METHYLTRANSFERASE"/>
    <property type="match status" value="1"/>
</dbReference>
<accession>A0A6A6T6L4</accession>
<gene>
    <name evidence="2" type="ORF">K491DRAFT_598465</name>
</gene>
<name>A0A6A6T6L4_9PLEO</name>
<feature type="compositionally biased region" description="Low complexity" evidence="1">
    <location>
        <begin position="1"/>
        <end position="22"/>
    </location>
</feature>
<dbReference type="OrthoDB" id="2013972at2759"/>
<dbReference type="CDD" id="cd02440">
    <property type="entry name" value="AdoMet_MTases"/>
    <property type="match status" value="1"/>
</dbReference>
<dbReference type="PANTHER" id="PTHR43591:SF10">
    <property type="entry name" value="ABC TRANSMEMBRANE TYPE-1 DOMAIN-CONTAINING PROTEIN-RELATED"/>
    <property type="match status" value="1"/>
</dbReference>